<dbReference type="PANTHER" id="PTHR11527">
    <property type="entry name" value="HEAT-SHOCK PROTEIN 20 FAMILY MEMBER"/>
    <property type="match status" value="1"/>
</dbReference>
<feature type="domain" description="SHSP" evidence="4">
    <location>
        <begin position="23"/>
        <end position="139"/>
    </location>
</feature>
<dbReference type="Gene3D" id="2.60.40.790">
    <property type="match status" value="1"/>
</dbReference>
<dbReference type="InterPro" id="IPR031107">
    <property type="entry name" value="Small_HSP"/>
</dbReference>
<dbReference type="PROSITE" id="PS01031">
    <property type="entry name" value="SHSP"/>
    <property type="match status" value="1"/>
</dbReference>
<dbReference type="EMBL" id="QNTQ01000015">
    <property type="protein sequence ID" value="RBI83685.1"/>
    <property type="molecule type" value="Genomic_DNA"/>
</dbReference>
<evidence type="ECO:0000259" key="4">
    <source>
        <dbReference type="PROSITE" id="PS01031"/>
    </source>
</evidence>
<comment type="caution">
    <text evidence="5">The sequence shown here is derived from an EMBL/GenBank/DDBJ whole genome shotgun (WGS) entry which is preliminary data.</text>
</comment>
<protein>
    <submittedName>
        <fullName evidence="5">Hsp20/alpha crystallin family protein</fullName>
    </submittedName>
</protein>
<keyword evidence="6" id="KW-1185">Reference proteome</keyword>
<evidence type="ECO:0000313" key="5">
    <source>
        <dbReference type="EMBL" id="RBI83685.1"/>
    </source>
</evidence>
<gene>
    <name evidence="5" type="ORF">DRV85_15185</name>
</gene>
<dbReference type="InterPro" id="IPR002068">
    <property type="entry name" value="A-crystallin/Hsp20_dom"/>
</dbReference>
<sequence>MVEKSQLSGLWPALYDPFRNLGARVAEMLAPASDASGGEDAYTITMELPGVSEDDIEVSVDAGVVTVKGEKKSEREESGDTWFFTERQYGSFTRSFRLPADAVQEKVEGHMKDGVLTITVPRKRPEPEGGKKKVEIRKG</sequence>
<dbReference type="Pfam" id="PF00011">
    <property type="entry name" value="HSP20"/>
    <property type="match status" value="1"/>
</dbReference>
<evidence type="ECO:0000313" key="6">
    <source>
        <dbReference type="Proteomes" id="UP000253370"/>
    </source>
</evidence>
<feature type="region of interest" description="Disordered" evidence="3">
    <location>
        <begin position="120"/>
        <end position="139"/>
    </location>
</feature>
<dbReference type="SUPFAM" id="SSF49764">
    <property type="entry name" value="HSP20-like chaperones"/>
    <property type="match status" value="1"/>
</dbReference>
<dbReference type="CDD" id="cd06464">
    <property type="entry name" value="ACD_sHsps-like"/>
    <property type="match status" value="1"/>
</dbReference>
<evidence type="ECO:0000256" key="3">
    <source>
        <dbReference type="SAM" id="MobiDB-lite"/>
    </source>
</evidence>
<dbReference type="AlphaFoldDB" id="A0A365U635"/>
<accession>A0A365U635</accession>
<comment type="similarity">
    <text evidence="1 2">Belongs to the small heat shock protein (HSP20) family.</text>
</comment>
<name>A0A365U635_9RHOB</name>
<dbReference type="Proteomes" id="UP000253370">
    <property type="component" value="Unassembled WGS sequence"/>
</dbReference>
<evidence type="ECO:0000256" key="2">
    <source>
        <dbReference type="RuleBase" id="RU003616"/>
    </source>
</evidence>
<dbReference type="RefSeq" id="WP_113290328.1">
    <property type="nucleotide sequence ID" value="NZ_QNTQ01000015.1"/>
</dbReference>
<organism evidence="5 6">
    <name type="scientific">Rhodosalinus halophilus</name>
    <dbReference type="NCBI Taxonomy" id="2259333"/>
    <lineage>
        <taxon>Bacteria</taxon>
        <taxon>Pseudomonadati</taxon>
        <taxon>Pseudomonadota</taxon>
        <taxon>Alphaproteobacteria</taxon>
        <taxon>Rhodobacterales</taxon>
        <taxon>Paracoccaceae</taxon>
        <taxon>Rhodosalinus</taxon>
    </lineage>
</organism>
<evidence type="ECO:0000256" key="1">
    <source>
        <dbReference type="PROSITE-ProRule" id="PRU00285"/>
    </source>
</evidence>
<dbReference type="OrthoDB" id="9808910at2"/>
<reference evidence="5 6" key="1">
    <citation type="submission" date="2018-07" db="EMBL/GenBank/DDBJ databases">
        <title>Rhodosalinus sp. strain E84T genomic sequence and assembly.</title>
        <authorList>
            <person name="Liu Z.-W."/>
            <person name="Lu D.-C."/>
        </authorList>
    </citation>
    <scope>NUCLEOTIDE SEQUENCE [LARGE SCALE GENOMIC DNA]</scope>
    <source>
        <strain evidence="5 6">E84</strain>
    </source>
</reference>
<feature type="compositionally biased region" description="Basic and acidic residues" evidence="3">
    <location>
        <begin position="123"/>
        <end position="139"/>
    </location>
</feature>
<proteinExistence type="inferred from homology"/>
<dbReference type="InterPro" id="IPR008978">
    <property type="entry name" value="HSP20-like_chaperone"/>
</dbReference>